<feature type="transmembrane region" description="Helical" evidence="9">
    <location>
        <begin position="398"/>
        <end position="420"/>
    </location>
</feature>
<feature type="compositionally biased region" description="Polar residues" evidence="11">
    <location>
        <begin position="1"/>
        <end position="13"/>
    </location>
</feature>
<feature type="transmembrane region" description="Helical" evidence="9">
    <location>
        <begin position="313"/>
        <end position="334"/>
    </location>
</feature>
<dbReference type="SUPFAM" id="SSF160964">
    <property type="entry name" value="MalF N-terminal region-like"/>
    <property type="match status" value="1"/>
</dbReference>
<dbReference type="Gene3D" id="3.10.650.10">
    <property type="entry name" value="MalF N-terminal region-like"/>
    <property type="match status" value="1"/>
</dbReference>
<reference evidence="13 14" key="1">
    <citation type="submission" date="2017-10" db="EMBL/GenBank/DDBJ databases">
        <title>Sequencing the genomes of 1000 actinobacteria strains.</title>
        <authorList>
            <person name="Klenk H.-P."/>
        </authorList>
    </citation>
    <scope>NUCLEOTIDE SEQUENCE [LARGE SCALE GENOMIC DNA]</scope>
    <source>
        <strain evidence="13 14">DSM 21574</strain>
    </source>
</reference>
<feature type="transmembrane region" description="Helical" evidence="9">
    <location>
        <begin position="441"/>
        <end position="464"/>
    </location>
</feature>
<feature type="transmembrane region" description="Helical" evidence="9">
    <location>
        <begin position="512"/>
        <end position="534"/>
    </location>
</feature>
<gene>
    <name evidence="13" type="ORF">ATL41_0062</name>
</gene>
<dbReference type="RefSeq" id="WP_098456693.1">
    <property type="nucleotide sequence ID" value="NZ_PDJH01000001.1"/>
</dbReference>
<feature type="domain" description="ABC transmembrane type-1" evidence="12">
    <location>
        <begin position="311"/>
        <end position="533"/>
    </location>
</feature>
<accession>A0A2A9E8M1</accession>
<comment type="subcellular location">
    <subcellularLocation>
        <location evidence="1 9">Cell membrane</location>
        <topology evidence="1 9">Multi-pass membrane protein</topology>
    </subcellularLocation>
</comment>
<dbReference type="PROSITE" id="PS50928">
    <property type="entry name" value="ABC_TM1"/>
    <property type="match status" value="1"/>
</dbReference>
<comment type="caution">
    <text evidence="13">The sequence shown here is derived from an EMBL/GenBank/DDBJ whole genome shotgun (WGS) entry which is preliminary data.</text>
</comment>
<dbReference type="SUPFAM" id="SSF161098">
    <property type="entry name" value="MetI-like"/>
    <property type="match status" value="1"/>
</dbReference>
<evidence type="ECO:0000256" key="3">
    <source>
        <dbReference type="ARBA" id="ARBA00022448"/>
    </source>
</evidence>
<evidence type="ECO:0000256" key="2">
    <source>
        <dbReference type="ARBA" id="ARBA00009047"/>
    </source>
</evidence>
<evidence type="ECO:0000313" key="13">
    <source>
        <dbReference type="EMBL" id="PFG35387.1"/>
    </source>
</evidence>
<dbReference type="InterPro" id="IPR035277">
    <property type="entry name" value="MalF_N"/>
</dbReference>
<dbReference type="PANTHER" id="PTHR47314">
    <property type="entry name" value="MALTOSE/MALTODEXTRIN TRANSPORT SYSTEM PERMEASE PROTEIN MALF"/>
    <property type="match status" value="1"/>
</dbReference>
<comment type="function">
    <text evidence="10">Part of the ABC transporter complex MalEFGK involved in maltose/maltodextrin import. Probably responsible for the translocation of the substrate across the membrane.</text>
</comment>
<feature type="transmembrane region" description="Helical" evidence="9">
    <location>
        <begin position="62"/>
        <end position="82"/>
    </location>
</feature>
<feature type="transmembrane region" description="Helical" evidence="9">
    <location>
        <begin position="346"/>
        <end position="369"/>
    </location>
</feature>
<dbReference type="Proteomes" id="UP000221394">
    <property type="component" value="Unassembled WGS sequence"/>
</dbReference>
<keyword evidence="5 10" id="KW-0762">Sugar transport</keyword>
<evidence type="ECO:0000256" key="11">
    <source>
        <dbReference type="SAM" id="MobiDB-lite"/>
    </source>
</evidence>
<dbReference type="GO" id="GO:1990060">
    <property type="term" value="C:maltose transport complex"/>
    <property type="evidence" value="ECO:0007669"/>
    <property type="project" value="TreeGrafter"/>
</dbReference>
<dbReference type="OrthoDB" id="9805974at2"/>
<keyword evidence="3 9" id="KW-0813">Transport</keyword>
<evidence type="ECO:0000256" key="4">
    <source>
        <dbReference type="ARBA" id="ARBA00022475"/>
    </source>
</evidence>
<feature type="region of interest" description="Disordered" evidence="11">
    <location>
        <begin position="1"/>
        <end position="28"/>
    </location>
</feature>
<proteinExistence type="inferred from homology"/>
<dbReference type="AlphaFoldDB" id="A0A2A9E8M1"/>
<evidence type="ECO:0000256" key="7">
    <source>
        <dbReference type="ARBA" id="ARBA00022989"/>
    </source>
</evidence>
<protein>
    <recommendedName>
        <fullName evidence="10">Maltose/maltodextrin transport system permease protein</fullName>
    </recommendedName>
</protein>
<keyword evidence="6 9" id="KW-0812">Transmembrane</keyword>
<sequence length="544" mass="59317">MSERSALSETGSTVAPAPDLTPGRGTTSHARDIGKGFLVKLILVMLVDALGVYGIITAFGIGHWPIVISLVVGLVVVNWVYFSRRMVPLKYLLGGLIFLLVYQVFVMAYTGYVAFTNYGTGHMLTKEQAIERLQEYNQVRVPDSPTYPLTVLQRDGEIYFGIVDEGKALVGSAEQPLEEVSGAEVVQAGETTQRIASAPGFETIDFAGLLNLDQDISTIRVPWSSDPTSGSLSTDFGANGFRNQPALTYDADEDTMTHVETGVIYYADDNGSFTAADGTTLTPGWRVSVGFDNFKRMITEERLSGPFFTAATWTFAFAFLSVATTFALGLFIAITFNDERVRGRKIYRSLLILPYAFPGFLSALIWAGMLNRSYGFINQTLLGGAYIDWLGDPWLAKIAIIGVNLWLGFPYMFLITTGALQSIPSDINEAARIDGAGPFRVFRSLTLPLLLVSVTPLLIASFAFNFNNFSLIYMLTKGGPVYVGNEYGLGSTDILISTVYKIAIEGGGAKDYGLASAMSIIIFLVVGLVSYIGFRRTRSLEEIN</sequence>
<keyword evidence="7 9" id="KW-1133">Transmembrane helix</keyword>
<dbReference type="EMBL" id="PDJH01000001">
    <property type="protein sequence ID" value="PFG35387.1"/>
    <property type="molecule type" value="Genomic_DNA"/>
</dbReference>
<evidence type="ECO:0000256" key="10">
    <source>
        <dbReference type="RuleBase" id="RU367050"/>
    </source>
</evidence>
<dbReference type="CDD" id="cd06261">
    <property type="entry name" value="TM_PBP2"/>
    <property type="match status" value="1"/>
</dbReference>
<name>A0A2A9E8M1_9MICO</name>
<dbReference type="GO" id="GO:0015423">
    <property type="term" value="F:ABC-type maltose transporter activity"/>
    <property type="evidence" value="ECO:0007669"/>
    <property type="project" value="TreeGrafter"/>
</dbReference>
<dbReference type="Pfam" id="PF00528">
    <property type="entry name" value="BPD_transp_1"/>
    <property type="match status" value="1"/>
</dbReference>
<dbReference type="Gene3D" id="1.10.3720.10">
    <property type="entry name" value="MetI-like"/>
    <property type="match status" value="1"/>
</dbReference>
<evidence type="ECO:0000313" key="14">
    <source>
        <dbReference type="Proteomes" id="UP000221394"/>
    </source>
</evidence>
<keyword evidence="8 9" id="KW-0472">Membrane</keyword>
<evidence type="ECO:0000259" key="12">
    <source>
        <dbReference type="PROSITE" id="PS50928"/>
    </source>
</evidence>
<dbReference type="InterPro" id="IPR035906">
    <property type="entry name" value="MetI-like_sf"/>
</dbReference>
<evidence type="ECO:0000256" key="8">
    <source>
        <dbReference type="ARBA" id="ARBA00023136"/>
    </source>
</evidence>
<evidence type="ECO:0000256" key="9">
    <source>
        <dbReference type="RuleBase" id="RU363032"/>
    </source>
</evidence>
<evidence type="ECO:0000256" key="1">
    <source>
        <dbReference type="ARBA" id="ARBA00004651"/>
    </source>
</evidence>
<evidence type="ECO:0000256" key="6">
    <source>
        <dbReference type="ARBA" id="ARBA00022692"/>
    </source>
</evidence>
<organism evidence="13 14">
    <name type="scientific">Flavimobilis soli</name>
    <dbReference type="NCBI Taxonomy" id="442709"/>
    <lineage>
        <taxon>Bacteria</taxon>
        <taxon>Bacillati</taxon>
        <taxon>Actinomycetota</taxon>
        <taxon>Actinomycetes</taxon>
        <taxon>Micrococcales</taxon>
        <taxon>Jonesiaceae</taxon>
        <taxon>Flavimobilis</taxon>
    </lineage>
</organism>
<dbReference type="PANTHER" id="PTHR47314:SF1">
    <property type="entry name" value="MALTOSE_MALTODEXTRIN TRANSPORT SYSTEM PERMEASE PROTEIN MALF"/>
    <property type="match status" value="1"/>
</dbReference>
<dbReference type="InterPro" id="IPR000515">
    <property type="entry name" value="MetI-like"/>
</dbReference>
<dbReference type="Pfam" id="PF16296">
    <property type="entry name" value="TM_PBP2_N"/>
    <property type="match status" value="1"/>
</dbReference>
<keyword evidence="4 10" id="KW-1003">Cell membrane</keyword>
<feature type="transmembrane region" description="Helical" evidence="9">
    <location>
        <begin position="37"/>
        <end position="56"/>
    </location>
</feature>
<keyword evidence="14" id="KW-1185">Reference proteome</keyword>
<feature type="transmembrane region" description="Helical" evidence="9">
    <location>
        <begin position="91"/>
        <end position="115"/>
    </location>
</feature>
<comment type="similarity">
    <text evidence="2 10">Belongs to the binding-protein-dependent transport system permease family. MalFG subfamily.</text>
</comment>
<dbReference type="InterPro" id="IPR032550">
    <property type="entry name" value="TM_PBP2_N"/>
</dbReference>
<evidence type="ECO:0000256" key="5">
    <source>
        <dbReference type="ARBA" id="ARBA00022597"/>
    </source>
</evidence>
<dbReference type="Gene3D" id="1.20.58.370">
    <property type="entry name" value="MalF N-terminal region-like"/>
    <property type="match status" value="1"/>
</dbReference>
<dbReference type="GO" id="GO:0042956">
    <property type="term" value="P:maltodextrin transmembrane transport"/>
    <property type="evidence" value="ECO:0007669"/>
    <property type="project" value="TreeGrafter"/>
</dbReference>